<protein>
    <recommendedName>
        <fullName evidence="5">Antirestriction protein ArdC</fullName>
    </recommendedName>
</protein>
<dbReference type="STRING" id="341036.SAMN05660649_04769"/>
<sequence>MLLECPYLSLFQEAGGKVKKGAKSHLVVFWKLLEKENEENSELEKIPLLRYYRVFELSQTEGLESKRKDAETFDHDPIEAAEKIIEGYPSRPQITFASGQAYYSPLKDSISVPALKDYQKPEEYYSTLFHEAIHSTGHKTRLNRATLTNMAAFGSETYSKEELVAEIGAAMLCGKAGIENKTLDNSAAYIQSWLRVLKQDSRMVVLAAGQAQKAADYILGYHESEQELLHEEN</sequence>
<accession>A0A1I2Z5U3</accession>
<reference evidence="4" key="1">
    <citation type="submission" date="2016-10" db="EMBL/GenBank/DDBJ databases">
        <authorList>
            <person name="Varghese N."/>
            <person name="Submissions S."/>
        </authorList>
    </citation>
    <scope>NUCLEOTIDE SEQUENCE [LARGE SCALE GENOMIC DNA]</scope>
    <source>
        <strain evidence="4">DSM 17038</strain>
    </source>
</reference>
<dbReference type="AlphaFoldDB" id="A0A1I2Z5U3"/>
<dbReference type="InterPro" id="IPR041459">
    <property type="entry name" value="MPTase-PolyVal"/>
</dbReference>
<gene>
    <name evidence="3" type="ORF">SAMN05660649_04769</name>
</gene>
<evidence type="ECO:0000259" key="2">
    <source>
        <dbReference type="Pfam" id="PF18818"/>
    </source>
</evidence>
<feature type="domain" description="Polyvalent protein metallopeptidase" evidence="2">
    <location>
        <begin position="81"/>
        <end position="209"/>
    </location>
</feature>
<keyword evidence="4" id="KW-1185">Reference proteome</keyword>
<evidence type="ECO:0000313" key="4">
    <source>
        <dbReference type="Proteomes" id="UP000199337"/>
    </source>
</evidence>
<feature type="domain" description="N-terminal" evidence="1">
    <location>
        <begin position="11"/>
        <end position="55"/>
    </location>
</feature>
<dbReference type="Pfam" id="PF18818">
    <property type="entry name" value="MPTase-PolyVal"/>
    <property type="match status" value="1"/>
</dbReference>
<name>A0A1I2Z5U3_9FIRM</name>
<dbReference type="EMBL" id="FOOX01000025">
    <property type="protein sequence ID" value="SFH33278.1"/>
    <property type="molecule type" value="Genomic_DNA"/>
</dbReference>
<proteinExistence type="predicted"/>
<evidence type="ECO:0000259" key="1">
    <source>
        <dbReference type="Pfam" id="PF08401"/>
    </source>
</evidence>
<evidence type="ECO:0000313" key="3">
    <source>
        <dbReference type="EMBL" id="SFH33278.1"/>
    </source>
</evidence>
<organism evidence="3 4">
    <name type="scientific">Desulfotruncus arcticus DSM 17038</name>
    <dbReference type="NCBI Taxonomy" id="1121424"/>
    <lineage>
        <taxon>Bacteria</taxon>
        <taxon>Bacillati</taxon>
        <taxon>Bacillota</taxon>
        <taxon>Clostridia</taxon>
        <taxon>Eubacteriales</taxon>
        <taxon>Desulfallaceae</taxon>
        <taxon>Desulfotruncus</taxon>
    </lineage>
</organism>
<evidence type="ECO:0008006" key="5">
    <source>
        <dbReference type="Google" id="ProtNLM"/>
    </source>
</evidence>
<dbReference type="InterPro" id="IPR013610">
    <property type="entry name" value="ArdC_N"/>
</dbReference>
<dbReference type="Proteomes" id="UP000199337">
    <property type="component" value="Unassembled WGS sequence"/>
</dbReference>
<dbReference type="Pfam" id="PF08401">
    <property type="entry name" value="ArdcN"/>
    <property type="match status" value="1"/>
</dbReference>
<dbReference type="GO" id="GO:0003697">
    <property type="term" value="F:single-stranded DNA binding"/>
    <property type="evidence" value="ECO:0007669"/>
    <property type="project" value="InterPro"/>
</dbReference>